<comment type="caution">
    <text evidence="1">The sequence shown here is derived from an EMBL/GenBank/DDBJ whole genome shotgun (WGS) entry which is preliminary data.</text>
</comment>
<sequence>MPGPAAGELVVRPGAREPVVYCPPLGGGRGLAGLAPEAARARVERLFAVCGAGQGVALAAACDAAAGAPWAVRPASPRQHLEWLRALALSLLAAWPRRLGLAPEAALARAVLEAADAGAVAGRLRGPLVLEAVRRTGEWPAHGPLAALGEALEAEAAPPAAEAAWPRFGRAEAERRLGGAVPAQSGPLARQRAAAGVRRRLLAAGGGVAARVLAQAVELARLAVEGPWPQAVASWRLGPGRGVALVETARGLLVHEVALAGGRIRRYRIVAPTEGNLHPRGAVAAALARLGPAAAGRLVAAVDPCVPWRMEQADA</sequence>
<dbReference type="AlphaFoldDB" id="A0A3N1Y1Y2"/>
<dbReference type="Gene3D" id="1.10.645.10">
    <property type="entry name" value="Cytochrome-c3 Hydrogenase, chain B"/>
    <property type="match status" value="1"/>
</dbReference>
<dbReference type="Proteomes" id="UP000276634">
    <property type="component" value="Unassembled WGS sequence"/>
</dbReference>
<keyword evidence="2" id="KW-1185">Reference proteome</keyword>
<evidence type="ECO:0008006" key="3">
    <source>
        <dbReference type="Google" id="ProtNLM"/>
    </source>
</evidence>
<name>A0A3N1Y1Y2_9GAMM</name>
<dbReference type="EMBL" id="RJVI01000002">
    <property type="protein sequence ID" value="ROR32531.1"/>
    <property type="molecule type" value="Genomic_DNA"/>
</dbReference>
<dbReference type="RefSeq" id="WP_123401457.1">
    <property type="nucleotide sequence ID" value="NZ_RJVI01000002.1"/>
</dbReference>
<reference evidence="1 2" key="1">
    <citation type="submission" date="2018-11" db="EMBL/GenBank/DDBJ databases">
        <title>Genomic Encyclopedia of Type Strains, Phase IV (KMG-IV): sequencing the most valuable type-strain genomes for metagenomic binning, comparative biology and taxonomic classification.</title>
        <authorList>
            <person name="Goeker M."/>
        </authorList>
    </citation>
    <scope>NUCLEOTIDE SEQUENCE [LARGE SCALE GENOMIC DNA]</scope>
    <source>
        <strain evidence="1 2">DSM 100275</strain>
    </source>
</reference>
<protein>
    <recommendedName>
        <fullName evidence="3">Nickel-dependent hydrogenase</fullName>
    </recommendedName>
</protein>
<organism evidence="1 2">
    <name type="scientific">Inmirania thermothiophila</name>
    <dbReference type="NCBI Taxonomy" id="1750597"/>
    <lineage>
        <taxon>Bacteria</taxon>
        <taxon>Pseudomonadati</taxon>
        <taxon>Pseudomonadota</taxon>
        <taxon>Gammaproteobacteria</taxon>
        <taxon>Chromatiales</taxon>
        <taxon>Ectothiorhodospiraceae</taxon>
        <taxon>Inmirania</taxon>
    </lineage>
</organism>
<gene>
    <name evidence="1" type="ORF">EDC57_1733</name>
</gene>
<dbReference type="OrthoDB" id="9157196at2"/>
<accession>A0A3N1Y1Y2</accession>
<dbReference type="InterPro" id="IPR029014">
    <property type="entry name" value="NiFe-Hase_large"/>
</dbReference>
<proteinExistence type="predicted"/>
<evidence type="ECO:0000313" key="2">
    <source>
        <dbReference type="Proteomes" id="UP000276634"/>
    </source>
</evidence>
<evidence type="ECO:0000313" key="1">
    <source>
        <dbReference type="EMBL" id="ROR32531.1"/>
    </source>
</evidence>
<dbReference type="SUPFAM" id="SSF56762">
    <property type="entry name" value="HydB/Nqo4-like"/>
    <property type="match status" value="1"/>
</dbReference>